<name>A0A411CSH3_9CAUD</name>
<sequence length="145" mass="16925">MSYYYPPTVTGPLDRYDYWDREVRAGRMFECDQCGVFAALPCLLRPGAVHRPDERPARARWLCEETTQGQGDRPPMRFRAYFHRGRHRPADGRTPARSIIARRGHATAILPDGRHIEFAGLYVERVTDVSNDWQFRSWAHLPIRQ</sequence>
<dbReference type="RefSeq" id="YP_010001532.1">
    <property type="nucleotide sequence ID" value="NC_053211.1"/>
</dbReference>
<keyword evidence="2" id="KW-1185">Reference proteome</keyword>
<dbReference type="Proteomes" id="UP000289665">
    <property type="component" value="Segment"/>
</dbReference>
<dbReference type="EMBL" id="MK433264">
    <property type="protein sequence ID" value="QAY16814.1"/>
    <property type="molecule type" value="Genomic_DNA"/>
</dbReference>
<organism evidence="1 2">
    <name type="scientific">Gordonia phage Tiamoceli</name>
    <dbReference type="NCBI Taxonomy" id="2510508"/>
    <lineage>
        <taxon>Viruses</taxon>
        <taxon>Duplodnaviria</taxon>
        <taxon>Heunggongvirae</taxon>
        <taxon>Uroviricota</taxon>
        <taxon>Caudoviricetes</taxon>
        <taxon>Stackebrandtviridae</taxon>
        <taxon>Schenleyvirinae</taxon>
        <taxon>Dexdertvirus</taxon>
        <taxon>Dexdertvirus tiamoceli</taxon>
    </lineage>
</organism>
<evidence type="ECO:0000313" key="1">
    <source>
        <dbReference type="EMBL" id="QAY16814.1"/>
    </source>
</evidence>
<protein>
    <submittedName>
        <fullName evidence="1">Uncharacterized protein</fullName>
    </submittedName>
</protein>
<accession>A0A411CSH3</accession>
<reference evidence="1 2" key="1">
    <citation type="submission" date="2019-01" db="EMBL/GenBank/DDBJ databases">
        <authorList>
            <person name="Correa-Alfonzo M.C."/>
            <person name="Gonzalez-Espada L.V."/>
            <person name="Jaramillo-Canas A.J."/>
            <person name="Delgado-Cruz A.S."/>
            <person name="Delgado-Hernandez N.A."/>
            <person name="Diaz-Garcia L."/>
            <person name="Fernandez-Martinez M."/>
            <person name="Vazquez E."/>
            <person name="Rubin M.R."/>
            <person name="Garlena R.A."/>
            <person name="Russell D.A."/>
            <person name="Pope W.H."/>
            <person name="Jacobs-Sera D."/>
            <person name="Hatfull G.F."/>
        </authorList>
    </citation>
    <scope>NUCLEOTIDE SEQUENCE [LARGE SCALE GENOMIC DNA]</scope>
</reference>
<gene>
    <name evidence="1" type="primary">70</name>
    <name evidence="1" type="ORF">SEA_TIAMOCELI_70</name>
</gene>
<dbReference type="KEGG" id="vg:63026027"/>
<evidence type="ECO:0000313" key="2">
    <source>
        <dbReference type="Proteomes" id="UP000289665"/>
    </source>
</evidence>
<dbReference type="GeneID" id="63026027"/>
<proteinExistence type="predicted"/>